<keyword evidence="1" id="KW-0732">Signal</keyword>
<evidence type="ECO:0008006" key="4">
    <source>
        <dbReference type="Google" id="ProtNLM"/>
    </source>
</evidence>
<gene>
    <name evidence="2" type="ORF">NEISICOT_01889</name>
</gene>
<proteinExistence type="predicted"/>
<protein>
    <recommendedName>
        <fullName evidence="4">Lipoprotein</fullName>
    </recommendedName>
</protein>
<organism evidence="2 3">
    <name type="scientific">Neisseria sicca ATCC 29256</name>
    <dbReference type="NCBI Taxonomy" id="547045"/>
    <lineage>
        <taxon>Bacteria</taxon>
        <taxon>Pseudomonadati</taxon>
        <taxon>Pseudomonadota</taxon>
        <taxon>Betaproteobacteria</taxon>
        <taxon>Neisseriales</taxon>
        <taxon>Neisseriaceae</taxon>
        <taxon>Neisseria</taxon>
    </lineage>
</organism>
<comment type="caution">
    <text evidence="2">The sequence shown here is derived from an EMBL/GenBank/DDBJ whole genome shotgun (WGS) entry which is preliminary data.</text>
</comment>
<sequence>MHLRTSAILALSALSLGACISQPNSAPITSPVKDRVYYFQHLDEAKTKKNNV</sequence>
<evidence type="ECO:0000256" key="1">
    <source>
        <dbReference type="SAM" id="SignalP"/>
    </source>
</evidence>
<reference evidence="2" key="1">
    <citation type="submission" date="2009-07" db="EMBL/GenBank/DDBJ databases">
        <authorList>
            <person name="Weinstock G."/>
            <person name="Sodergren E."/>
            <person name="Clifton S."/>
            <person name="Fulton L."/>
            <person name="Fulton B."/>
            <person name="Courtney L."/>
            <person name="Fronick C."/>
            <person name="Harrison M."/>
            <person name="Strong C."/>
            <person name="Farmer C."/>
            <person name="Delahaunty K."/>
            <person name="Markovic C."/>
            <person name="Hall O."/>
            <person name="Minx P."/>
            <person name="Tomlinson C."/>
            <person name="Mitreva M."/>
            <person name="Nelson J."/>
            <person name="Hou S."/>
            <person name="Wollam A."/>
            <person name="Pepin K.H."/>
            <person name="Johnson M."/>
            <person name="Bhonagiri V."/>
            <person name="Nash W.E."/>
            <person name="Warren W."/>
            <person name="Chinwalla A."/>
            <person name="Mardis E.R."/>
            <person name="Wilson R.K."/>
        </authorList>
    </citation>
    <scope>NUCLEOTIDE SEQUENCE [LARGE SCALE GENOMIC DNA]</scope>
    <source>
        <strain evidence="2">ATCC 29256</strain>
    </source>
</reference>
<dbReference type="AlphaFoldDB" id="C6M5U0"/>
<evidence type="ECO:0000313" key="3">
    <source>
        <dbReference type="Proteomes" id="UP000005365"/>
    </source>
</evidence>
<feature type="chain" id="PRO_5002968856" description="Lipoprotein" evidence="1">
    <location>
        <begin position="27"/>
        <end position="52"/>
    </location>
</feature>
<dbReference type="RefSeq" id="WP_003758663.1">
    <property type="nucleotide sequence ID" value="NZ_ACKO02000010.1"/>
</dbReference>
<dbReference type="Proteomes" id="UP000005365">
    <property type="component" value="Unassembled WGS sequence"/>
</dbReference>
<evidence type="ECO:0000313" key="2">
    <source>
        <dbReference type="EMBL" id="EET44418.1"/>
    </source>
</evidence>
<dbReference type="PROSITE" id="PS51257">
    <property type="entry name" value="PROKAR_LIPOPROTEIN"/>
    <property type="match status" value="1"/>
</dbReference>
<feature type="signal peptide" evidence="1">
    <location>
        <begin position="1"/>
        <end position="26"/>
    </location>
</feature>
<name>C6M5U0_NEISI</name>
<accession>C6M5U0</accession>
<keyword evidence="3" id="KW-1185">Reference proteome</keyword>
<dbReference type="EMBL" id="ACKO02000010">
    <property type="protein sequence ID" value="EET44418.1"/>
    <property type="molecule type" value="Genomic_DNA"/>
</dbReference>